<comment type="subcellular location">
    <subcellularLocation>
        <location evidence="2">Cell inner membrane</location>
    </subcellularLocation>
</comment>
<evidence type="ECO:0000256" key="4">
    <source>
        <dbReference type="ARBA" id="ARBA00034247"/>
    </source>
</evidence>
<dbReference type="InterPro" id="IPR029787">
    <property type="entry name" value="Nucleotide_cyclase"/>
</dbReference>
<dbReference type="InterPro" id="IPR000160">
    <property type="entry name" value="GGDEF_dom"/>
</dbReference>
<dbReference type="GO" id="GO:0052621">
    <property type="term" value="F:diguanylate cyclase activity"/>
    <property type="evidence" value="ECO:0007669"/>
    <property type="project" value="UniProtKB-EC"/>
</dbReference>
<name>A0A7V7GT64_9GAMM</name>
<protein>
    <recommendedName>
        <fullName evidence="3">diguanylate cyclase</fullName>
        <ecNumber evidence="3">2.7.7.65</ecNumber>
    </recommendedName>
</protein>
<dbReference type="PANTHER" id="PTHR45138">
    <property type="entry name" value="REGULATORY COMPONENTS OF SENSORY TRANSDUCTION SYSTEM"/>
    <property type="match status" value="1"/>
</dbReference>
<dbReference type="Pfam" id="PF00990">
    <property type="entry name" value="GGDEF"/>
    <property type="match status" value="1"/>
</dbReference>
<dbReference type="EMBL" id="QOVF01000003">
    <property type="protein sequence ID" value="KAA0693886.1"/>
    <property type="molecule type" value="Genomic_DNA"/>
</dbReference>
<dbReference type="EC" id="2.7.7.65" evidence="3"/>
<dbReference type="InterPro" id="IPR050469">
    <property type="entry name" value="Diguanylate_Cyclase"/>
</dbReference>
<evidence type="ECO:0000313" key="6">
    <source>
        <dbReference type="EMBL" id="KAA0693886.1"/>
    </source>
</evidence>
<dbReference type="Proteomes" id="UP000463138">
    <property type="component" value="Unassembled WGS sequence"/>
</dbReference>
<comment type="cofactor">
    <cofactor evidence="1">
        <name>Mg(2+)</name>
        <dbReference type="ChEBI" id="CHEBI:18420"/>
    </cofactor>
</comment>
<feature type="domain" description="GGDEF" evidence="5">
    <location>
        <begin position="131"/>
        <end position="263"/>
    </location>
</feature>
<dbReference type="SUPFAM" id="SSF55073">
    <property type="entry name" value="Nucleotide cyclase"/>
    <property type="match status" value="1"/>
</dbReference>
<accession>A0A7V7GT64</accession>
<dbReference type="NCBIfam" id="TIGR00254">
    <property type="entry name" value="GGDEF"/>
    <property type="match status" value="1"/>
</dbReference>
<dbReference type="GO" id="GO:0005886">
    <property type="term" value="C:plasma membrane"/>
    <property type="evidence" value="ECO:0007669"/>
    <property type="project" value="UniProtKB-SubCell"/>
</dbReference>
<comment type="caution">
    <text evidence="6">The sequence shown here is derived from an EMBL/GenBank/DDBJ whole genome shotgun (WGS) entry which is preliminary data.</text>
</comment>
<dbReference type="PANTHER" id="PTHR45138:SF9">
    <property type="entry name" value="DIGUANYLATE CYCLASE DGCM-RELATED"/>
    <property type="match status" value="1"/>
</dbReference>
<gene>
    <name evidence="6" type="ORF">DT594_11200</name>
</gene>
<keyword evidence="7" id="KW-1185">Reference proteome</keyword>
<dbReference type="InterPro" id="IPR043128">
    <property type="entry name" value="Rev_trsase/Diguanyl_cyclase"/>
</dbReference>
<dbReference type="AlphaFoldDB" id="A0A7V7GT64"/>
<dbReference type="PROSITE" id="PS50887">
    <property type="entry name" value="GGDEF"/>
    <property type="match status" value="1"/>
</dbReference>
<dbReference type="RefSeq" id="WP_149332750.1">
    <property type="nucleotide sequence ID" value="NZ_QOVF01000003.1"/>
</dbReference>
<dbReference type="SMART" id="SM00267">
    <property type="entry name" value="GGDEF"/>
    <property type="match status" value="1"/>
</dbReference>
<evidence type="ECO:0000259" key="5">
    <source>
        <dbReference type="PROSITE" id="PS50887"/>
    </source>
</evidence>
<proteinExistence type="predicted"/>
<dbReference type="CDD" id="cd01949">
    <property type="entry name" value="GGDEF"/>
    <property type="match status" value="1"/>
</dbReference>
<dbReference type="NCBIfam" id="NF038266">
    <property type="entry name" value="diguan_SiaD"/>
    <property type="match status" value="1"/>
</dbReference>
<organism evidence="6 7">
    <name type="scientific">Halopseudomonas laoshanensis</name>
    <dbReference type="NCBI Taxonomy" id="2268758"/>
    <lineage>
        <taxon>Bacteria</taxon>
        <taxon>Pseudomonadati</taxon>
        <taxon>Pseudomonadota</taxon>
        <taxon>Gammaproteobacteria</taxon>
        <taxon>Pseudomonadales</taxon>
        <taxon>Pseudomonadaceae</taxon>
        <taxon>Halopseudomonas</taxon>
    </lineage>
</organism>
<dbReference type="Gene3D" id="3.30.70.270">
    <property type="match status" value="1"/>
</dbReference>
<evidence type="ECO:0000256" key="3">
    <source>
        <dbReference type="ARBA" id="ARBA00012528"/>
    </source>
</evidence>
<dbReference type="GO" id="GO:1902201">
    <property type="term" value="P:negative regulation of bacterial-type flagellum-dependent cell motility"/>
    <property type="evidence" value="ECO:0007669"/>
    <property type="project" value="TreeGrafter"/>
</dbReference>
<comment type="catalytic activity">
    <reaction evidence="4">
        <text>2 GTP = 3',3'-c-di-GMP + 2 diphosphate</text>
        <dbReference type="Rhea" id="RHEA:24898"/>
        <dbReference type="ChEBI" id="CHEBI:33019"/>
        <dbReference type="ChEBI" id="CHEBI:37565"/>
        <dbReference type="ChEBI" id="CHEBI:58805"/>
        <dbReference type="EC" id="2.7.7.65"/>
    </reaction>
</comment>
<evidence type="ECO:0000256" key="2">
    <source>
        <dbReference type="ARBA" id="ARBA00004533"/>
    </source>
</evidence>
<dbReference type="GO" id="GO:0043709">
    <property type="term" value="P:cell adhesion involved in single-species biofilm formation"/>
    <property type="evidence" value="ECO:0007669"/>
    <property type="project" value="TreeGrafter"/>
</dbReference>
<evidence type="ECO:0000313" key="7">
    <source>
        <dbReference type="Proteomes" id="UP000463138"/>
    </source>
</evidence>
<dbReference type="OrthoDB" id="9812260at2"/>
<reference evidence="6 7" key="1">
    <citation type="submission" date="2018-07" db="EMBL/GenBank/DDBJ databases">
        <title>Pseudomonas laoshanensis sp. nov., isolated from soil.</title>
        <authorList>
            <person name="Sun J."/>
            <person name="Yu L."/>
            <person name="Wang M."/>
            <person name="Zhang C."/>
        </authorList>
    </citation>
    <scope>NUCLEOTIDE SEQUENCE [LARGE SCALE GENOMIC DNA]</scope>
    <source>
        <strain evidence="6 7">Y22</strain>
    </source>
</reference>
<evidence type="ECO:0000256" key="1">
    <source>
        <dbReference type="ARBA" id="ARBA00001946"/>
    </source>
</evidence>
<sequence>MTGTNKSLEEQLEELLGDDANRSNPLYAPLENLWATHRDLARRIDRISRISDAYQSLTKEKEQSLTERINKQLRQLSKVARISDHYQKMMHDLNLALREASNHDPLTGLGNRRLLLERLKEETERARRYSRPFSIAMLDIDRFKSINDEHGHELGDQVLVEVSRVLDAEVREQDLCGRWGGEEFLVLLPETGLEKAAQVMERIRSAIAGLVVRIGEDTISATTSIGVAEYQPGFSYSDTINQADVALLLAKRSGRDRIELAVAAS</sequence>
<dbReference type="FunFam" id="3.30.70.270:FF:000001">
    <property type="entry name" value="Diguanylate cyclase domain protein"/>
    <property type="match status" value="1"/>
</dbReference>